<evidence type="ECO:0000256" key="1">
    <source>
        <dbReference type="SAM" id="MobiDB-lite"/>
    </source>
</evidence>
<dbReference type="Gene3D" id="3.30.559.10">
    <property type="entry name" value="Chloramphenicol acetyltransferase-like domain"/>
    <property type="match status" value="1"/>
</dbReference>
<reference evidence="4 5" key="1">
    <citation type="submission" date="2023-10" db="EMBL/GenBank/DDBJ databases">
        <title>Development of a sustainable strategy for remediation of hydrocarbon-contaminated territories based on the waste exchange concept.</title>
        <authorList>
            <person name="Krivoruchko A."/>
        </authorList>
    </citation>
    <scope>NUCLEOTIDE SEQUENCE [LARGE SCALE GENOMIC DNA]</scope>
    <source>
        <strain evidence="4 5">IEGM 1266</strain>
    </source>
</reference>
<dbReference type="InterPro" id="IPR023213">
    <property type="entry name" value="CAT-like_dom_sf"/>
</dbReference>
<dbReference type="EC" id="2.4.-.-" evidence="4"/>
<dbReference type="EMBL" id="JAWLKI010000019">
    <property type="protein sequence ID" value="MDV6308896.1"/>
    <property type="molecule type" value="Genomic_DNA"/>
</dbReference>
<dbReference type="PANTHER" id="PTHR48050">
    <property type="entry name" value="STEROL 3-BETA-GLUCOSYLTRANSFERASE"/>
    <property type="match status" value="1"/>
</dbReference>
<feature type="domain" description="Erythromycin biosynthesis protein CIII-like C-terminal" evidence="3">
    <location>
        <begin position="317"/>
        <end position="415"/>
    </location>
</feature>
<dbReference type="InterPro" id="IPR002213">
    <property type="entry name" value="UDP_glucos_trans"/>
</dbReference>
<accession>A0ABU4DIP1</accession>
<dbReference type="Pfam" id="PF06722">
    <property type="entry name" value="EryCIII-like_C"/>
    <property type="match status" value="1"/>
</dbReference>
<dbReference type="InterPro" id="IPR004276">
    <property type="entry name" value="GlycoTrans_28_N"/>
</dbReference>
<feature type="region of interest" description="Disordered" evidence="1">
    <location>
        <begin position="661"/>
        <end position="680"/>
    </location>
</feature>
<dbReference type="Pfam" id="PF03033">
    <property type="entry name" value="Glyco_transf_28"/>
    <property type="match status" value="1"/>
</dbReference>
<organism evidence="4 5">
    <name type="scientific">Gordonia amicalis</name>
    <dbReference type="NCBI Taxonomy" id="89053"/>
    <lineage>
        <taxon>Bacteria</taxon>
        <taxon>Bacillati</taxon>
        <taxon>Actinomycetota</taxon>
        <taxon>Actinomycetes</taxon>
        <taxon>Mycobacteriales</taxon>
        <taxon>Gordoniaceae</taxon>
        <taxon>Gordonia</taxon>
    </lineage>
</organism>
<comment type="caution">
    <text evidence="4">The sequence shown here is derived from an EMBL/GenBank/DDBJ whole genome shotgun (WGS) entry which is preliminary data.</text>
</comment>
<dbReference type="InterPro" id="IPR050426">
    <property type="entry name" value="Glycosyltransferase_28"/>
</dbReference>
<evidence type="ECO:0000313" key="4">
    <source>
        <dbReference type="EMBL" id="MDV6308896.1"/>
    </source>
</evidence>
<dbReference type="CDD" id="cd03784">
    <property type="entry name" value="GT1_Gtf-like"/>
    <property type="match status" value="1"/>
</dbReference>
<dbReference type="SUPFAM" id="SSF52777">
    <property type="entry name" value="CoA-dependent acyltransferases"/>
    <property type="match status" value="1"/>
</dbReference>
<keyword evidence="4" id="KW-0328">Glycosyltransferase</keyword>
<dbReference type="PANTHER" id="PTHR48050:SF13">
    <property type="entry name" value="STEROL 3-BETA-GLUCOSYLTRANSFERASE UGT80A2"/>
    <property type="match status" value="1"/>
</dbReference>
<proteinExistence type="predicted"/>
<keyword evidence="5" id="KW-1185">Reference proteome</keyword>
<feature type="domain" description="Glycosyltransferase family 28 N-terminal" evidence="2">
    <location>
        <begin position="3"/>
        <end position="63"/>
    </location>
</feature>
<feature type="compositionally biased region" description="Basic and acidic residues" evidence="1">
    <location>
        <begin position="661"/>
        <end position="676"/>
    </location>
</feature>
<evidence type="ECO:0000259" key="3">
    <source>
        <dbReference type="Pfam" id="PF06722"/>
    </source>
</evidence>
<dbReference type="Gene3D" id="3.30.559.30">
    <property type="entry name" value="Nonribosomal peptide synthetase, condensation domain"/>
    <property type="match status" value="1"/>
</dbReference>
<evidence type="ECO:0000259" key="2">
    <source>
        <dbReference type="Pfam" id="PF03033"/>
    </source>
</evidence>
<protein>
    <submittedName>
        <fullName evidence="4">Glycosyltransferase</fullName>
        <ecNumber evidence="4">2.4.-.-</ecNumber>
    </submittedName>
</protein>
<evidence type="ECO:0000313" key="5">
    <source>
        <dbReference type="Proteomes" id="UP001185779"/>
    </source>
</evidence>
<dbReference type="Gene3D" id="3.40.50.2000">
    <property type="entry name" value="Glycogen Phosphorylase B"/>
    <property type="match status" value="2"/>
</dbReference>
<dbReference type="InterPro" id="IPR010610">
    <property type="entry name" value="EryCIII-like_C"/>
</dbReference>
<name>A0ABU4DIP1_9ACTN</name>
<dbReference type="GO" id="GO:0016757">
    <property type="term" value="F:glycosyltransferase activity"/>
    <property type="evidence" value="ECO:0007669"/>
    <property type="project" value="UniProtKB-KW"/>
</dbReference>
<gene>
    <name evidence="4" type="ORF">R3P94_16555</name>
</gene>
<sequence length="911" mass="98379">MKVAIVIIGTRGDAQPGLVLAHALVERGHDVRIGLPPNTINDVMRQSLDVRPLGVDSRAHMEKVRRIRRETEGKPIRRMRDLGAAHVFGWDQLVDDMATVVDGADVIVTGYNTEVQALAYAEAAGVPLVSIHHAPVRRNRRVAPFIGRLPARNSAAVLANWLLFDAVTSLLGRRRENRLRAQLGLPKVSRQFATRMKDIPGVELQAYDPMFAIRDDPTWDGDSRIRRRPAVGFIELPADLRPFLDPQPDEPEPGDDLMTWLDAGDDPLYVGFGSMPMRGEKATLDAFLTVARRLGRRLLICAGWTDLSAEIRAAAESDDVRIESHVDHATVFPRCAVVVHHGGAGTTAVALRSATPSLICWYMVDQPFWGEELERLGIGASMPMTSDGVLDPDRIEEAITSLLDPGVAERARRVSEKLTRAGDTVTYAVDEIERQVGDAAARGAGGASAGSSVTRLERLATDDALYWIMTPALGWSVVLQIVWVLDDEISPEALTAMNTALSRGPLHRILKTTDVYGARPRWERAPDAPPPAIDALPIAESDIDTWAADEMATVPLDVENGRCWRLRAARTESGGTVVSLCALHVATDGRGMLAAAAEAAAASGAPLDPAAGGVTPRPGNVPDAATAASRSRRRLADVADACVQVGEVARGLVRAVVEQRRSVDVEPDPRPDRPPLFERSPNARFTYATATVPTDVWERVAAEHGGTSNTMFIAAVSGLLRSSGFAPRGVPIKVGVPVDQREGDDERRNAIAGVSVYLADEPVAGGDLGGIRGACKAAFVRLSEGRRAPHIHLNPLIWFLPTSLLLKVAGAGAAGRTPDAMVSNLGDVPAEAMEIGGRPVRRIALRGMAQGVDPTTELRFGDGVQSWLLRSPEQVTFSVLGCDESHFPDDGTLRDLLDRELDSWDIPHHIW</sequence>
<dbReference type="SUPFAM" id="SSF53756">
    <property type="entry name" value="UDP-Glycosyltransferase/glycogen phosphorylase"/>
    <property type="match status" value="1"/>
</dbReference>
<dbReference type="RefSeq" id="WP_317505467.1">
    <property type="nucleotide sequence ID" value="NZ_JAWLKI010000019.1"/>
</dbReference>
<keyword evidence="4" id="KW-0808">Transferase</keyword>
<dbReference type="Proteomes" id="UP001185779">
    <property type="component" value="Unassembled WGS sequence"/>
</dbReference>